<dbReference type="GO" id="GO:1990904">
    <property type="term" value="C:ribonucleoprotein complex"/>
    <property type="evidence" value="ECO:0007669"/>
    <property type="project" value="UniProtKB-ARBA"/>
</dbReference>
<dbReference type="EMBL" id="JANCYW010000001">
    <property type="protein sequence ID" value="KAK4534003.1"/>
    <property type="molecule type" value="Genomic_DNA"/>
</dbReference>
<dbReference type="GO" id="GO:0008033">
    <property type="term" value="P:tRNA processing"/>
    <property type="evidence" value="ECO:0007669"/>
    <property type="project" value="UniProtKB-KW"/>
</dbReference>
<evidence type="ECO:0000313" key="3">
    <source>
        <dbReference type="Proteomes" id="UP001301350"/>
    </source>
</evidence>
<dbReference type="Gene3D" id="3.30.70.3250">
    <property type="entry name" value="Ribonuclease P, Pop5 subunit"/>
    <property type="match status" value="1"/>
</dbReference>
<keyword evidence="1" id="KW-0819">tRNA processing</keyword>
<comment type="caution">
    <text evidence="2">The sequence shown here is derived from an EMBL/GenBank/DDBJ whole genome shotgun (WGS) entry which is preliminary data.</text>
</comment>
<evidence type="ECO:0000256" key="1">
    <source>
        <dbReference type="ARBA" id="ARBA00022694"/>
    </source>
</evidence>
<dbReference type="InterPro" id="IPR038085">
    <property type="entry name" value="Rnp2-like_sf"/>
</dbReference>
<dbReference type="GO" id="GO:1902555">
    <property type="term" value="C:endoribonuclease complex"/>
    <property type="evidence" value="ECO:0007669"/>
    <property type="project" value="UniProtKB-ARBA"/>
</dbReference>
<dbReference type="SUPFAM" id="SSF160350">
    <property type="entry name" value="Rnp2-like"/>
    <property type="match status" value="1"/>
</dbReference>
<keyword evidence="3" id="KW-1185">Reference proteome</keyword>
<name>A0AAV9IPV3_CYACA</name>
<reference evidence="2 3" key="1">
    <citation type="submission" date="2022-07" db="EMBL/GenBank/DDBJ databases">
        <title>Genome-wide signatures of adaptation to extreme environments.</title>
        <authorList>
            <person name="Cho C.H."/>
            <person name="Yoon H.S."/>
        </authorList>
    </citation>
    <scope>NUCLEOTIDE SEQUENCE [LARGE SCALE GENOMIC DNA]</scope>
    <source>
        <strain evidence="2 3">DBV 063 E5</strain>
    </source>
</reference>
<accession>A0AAV9IPV3</accession>
<proteinExistence type="predicted"/>
<evidence type="ECO:0000313" key="2">
    <source>
        <dbReference type="EMBL" id="KAK4534003.1"/>
    </source>
</evidence>
<gene>
    <name evidence="2" type="ORF">CDCA_CDCA01G0028</name>
</gene>
<protein>
    <submittedName>
        <fullName evidence="2">Uncharacterized protein</fullName>
    </submittedName>
</protein>
<dbReference type="AlphaFoldDB" id="A0AAV9IPV3"/>
<dbReference type="Proteomes" id="UP001301350">
    <property type="component" value="Unassembled WGS sequence"/>
</dbReference>
<sequence>MTLESVRAPLKNAVCTAQPSHGYLRVRIDFQPPVAVDAYVIKSVVNAALRKLYGSTGEHTISVEVLHCGESERAGQVPTRSSHQATLRTRYADLYRLWAALTLLAVFDAKPCRVVVQHAAAFLPLLGASFEEAVASAAVAL</sequence>
<organism evidence="2 3">
    <name type="scientific">Cyanidium caldarium</name>
    <name type="common">Red alga</name>
    <dbReference type="NCBI Taxonomy" id="2771"/>
    <lineage>
        <taxon>Eukaryota</taxon>
        <taxon>Rhodophyta</taxon>
        <taxon>Bangiophyceae</taxon>
        <taxon>Cyanidiales</taxon>
        <taxon>Cyanidiaceae</taxon>
        <taxon>Cyanidium</taxon>
    </lineage>
</organism>